<sequence>FQYLLKLRAHYTPQMLQAIEQLFGKESNSEKEFNWQDMVMKMSRTTTEEKIEIGTRHRQESNLAPIDAKLVEED</sequence>
<gene>
    <name evidence="1" type="ORF">LCGC14_2238570</name>
</gene>
<dbReference type="EMBL" id="LAZR01030272">
    <property type="protein sequence ID" value="KKL57121.1"/>
    <property type="molecule type" value="Genomic_DNA"/>
</dbReference>
<feature type="non-terminal residue" evidence="1">
    <location>
        <position position="1"/>
    </location>
</feature>
<evidence type="ECO:0000313" key="1">
    <source>
        <dbReference type="EMBL" id="KKL57121.1"/>
    </source>
</evidence>
<protein>
    <submittedName>
        <fullName evidence="1">Uncharacterized protein</fullName>
    </submittedName>
</protein>
<name>A0A0F9DTN9_9ZZZZ</name>
<reference evidence="1" key="1">
    <citation type="journal article" date="2015" name="Nature">
        <title>Complex archaea that bridge the gap between prokaryotes and eukaryotes.</title>
        <authorList>
            <person name="Spang A."/>
            <person name="Saw J.H."/>
            <person name="Jorgensen S.L."/>
            <person name="Zaremba-Niedzwiedzka K."/>
            <person name="Martijn J."/>
            <person name="Lind A.E."/>
            <person name="van Eijk R."/>
            <person name="Schleper C."/>
            <person name="Guy L."/>
            <person name="Ettema T.J."/>
        </authorList>
    </citation>
    <scope>NUCLEOTIDE SEQUENCE</scope>
</reference>
<organism evidence="1">
    <name type="scientific">marine sediment metagenome</name>
    <dbReference type="NCBI Taxonomy" id="412755"/>
    <lineage>
        <taxon>unclassified sequences</taxon>
        <taxon>metagenomes</taxon>
        <taxon>ecological metagenomes</taxon>
    </lineage>
</organism>
<dbReference type="AlphaFoldDB" id="A0A0F9DTN9"/>
<proteinExistence type="predicted"/>
<comment type="caution">
    <text evidence="1">The sequence shown here is derived from an EMBL/GenBank/DDBJ whole genome shotgun (WGS) entry which is preliminary data.</text>
</comment>
<accession>A0A0F9DTN9</accession>